<evidence type="ECO:0000313" key="3">
    <source>
        <dbReference type="Proteomes" id="UP000813824"/>
    </source>
</evidence>
<dbReference type="Proteomes" id="UP000813824">
    <property type="component" value="Unassembled WGS sequence"/>
</dbReference>
<evidence type="ECO:0000313" key="2">
    <source>
        <dbReference type="EMBL" id="KAH8084328.1"/>
    </source>
</evidence>
<reference evidence="2" key="1">
    <citation type="journal article" date="2021" name="New Phytol.">
        <title>Evolutionary innovations through gain and loss of genes in the ectomycorrhizal Boletales.</title>
        <authorList>
            <person name="Wu G."/>
            <person name="Miyauchi S."/>
            <person name="Morin E."/>
            <person name="Kuo A."/>
            <person name="Drula E."/>
            <person name="Varga T."/>
            <person name="Kohler A."/>
            <person name="Feng B."/>
            <person name="Cao Y."/>
            <person name="Lipzen A."/>
            <person name="Daum C."/>
            <person name="Hundley H."/>
            <person name="Pangilinan J."/>
            <person name="Johnson J."/>
            <person name="Barry K."/>
            <person name="LaButti K."/>
            <person name="Ng V."/>
            <person name="Ahrendt S."/>
            <person name="Min B."/>
            <person name="Choi I.G."/>
            <person name="Park H."/>
            <person name="Plett J.M."/>
            <person name="Magnuson J."/>
            <person name="Spatafora J.W."/>
            <person name="Nagy L.G."/>
            <person name="Henrissat B."/>
            <person name="Grigoriev I.V."/>
            <person name="Yang Z.L."/>
            <person name="Xu J."/>
            <person name="Martin F.M."/>
        </authorList>
    </citation>
    <scope>NUCLEOTIDE SEQUENCE</scope>
    <source>
        <strain evidence="2">KKN 215</strain>
    </source>
</reference>
<proteinExistence type="predicted"/>
<comment type="caution">
    <text evidence="2">The sequence shown here is derived from an EMBL/GenBank/DDBJ whole genome shotgun (WGS) entry which is preliminary data.</text>
</comment>
<sequence length="1417" mass="158243">MISHQNSKNCKVVFAERVRERLKQGTATTSQNCEGFTFLWPLGSPYQTYPFAIHDPTVEVKFRPKYNLLDIDPHASVIRIRSHNCHWTVSGGNAICSACQHVSTSCDAVLKSAEQKHPERRHSSYSQLHNKLKVSEKREKKDRLKNLNCSKALKRLRNHASTWKSIGQLVGTHDVPGLYRILKKAHLDGWSNEKLLKMLHKAVDGTYHPRNYSELDFDLAILLYELGGEPAVHAFHKSHFALPARTTLIERRQTYRLVISHGEIKMIDFMTNIQVMWERVEPSRPSHSLLSLSMDEVACDHHLCYLAETDEIGGLCEHALELESIRMGKDLSVLRAVLRAIKDRKVHIGQEVLVMAISRLDENDYSAKPIGLMVTCKRGTFQDAVLYIEKARQAWSLSPYGEALHGRLVSITSDGDPTRRPALHTLCMVRELKPADPLFKYLGELPGLNLWTGTGFETQDIDYKHTFKRICTLLCTREGLLVDGVVVNKGLISWWFEHWLTDVDWSEDPIYSLLSEDTFGFHSSRRKIDALLDPKDAQDVPRAIKLLSLISSLRNVDSSEFDPSQMKTHNALCLLGEMLEALIEPFTNPALSISEQIVSLVKFAHIACGLFISHESAFMPQHLYSDLQCMFRTAIFHVAHTKLLDPNRKVHLPLLGDDVLESLFGRARMIGGHCPNVDIVELSRRFKSALHLSDIFTRRHELERHPRRLAMTRTRDKDHLSPRNWIGELRAGTCDLQECWKTGVEEAICILRKAGYIADFVERFKCNSFDLMRPKGGVGYPGVSSEVDRSLGNARDTLLACSFDGEDIYQPLYNGKAAYKEELAAQRLRQSDVHSVWMKLKDDKPAAHKKTLLRHFSDDSADIEDSASHDRVLRVRYLSNPSNPLSGSLPIYTTSESKHPESFGLGTIYASLICVDGKVRFAVFQCTAIKSPTSSSRSGSNQDLTSEPARCHVDCAPVDEVTNENSQYEIAGQILSLRPILHYQDSSGSGCPEPTTCTTTPDTLIWAWDSRFVTLSSPSKATSSKLSSQSGVARLHHLNFTVPGCSTYVLAPPNICKVLTEDEILVPLSGFLPPKVDQTWVFSETVFCAAEKHLYNFVGKTEHGAVAQLKMPVLGASRSEWFPYEVILADNQVVQHSTTAISPPLDGAAPQLCRVCGEKVAGPNRQNHMGRHILRSQRGLSNPISVSAPPEFISEPVSSDFPCGFCGQSSLNGACKVSVVGGKVFSRCPQVYNFMVYAAAKSSKQKPCTNHPIKCICCPLDLWHWKTDIQRHLRERHANWETYDISKDVRIEFNKKIVFSSEELAIICGATGAGTSAGPKSLQSKSAQAVIAAAHPGGTSSGDARRLHPSQLLSTNDTHVESPRRSRHYHTTRTLTSEFVPFSLLPPHPPGNSLTTGAQSQSSSNLSNLAEDSFFCN</sequence>
<organism evidence="2 3">
    <name type="scientific">Cristinia sonorae</name>
    <dbReference type="NCBI Taxonomy" id="1940300"/>
    <lineage>
        <taxon>Eukaryota</taxon>
        <taxon>Fungi</taxon>
        <taxon>Dikarya</taxon>
        <taxon>Basidiomycota</taxon>
        <taxon>Agaricomycotina</taxon>
        <taxon>Agaricomycetes</taxon>
        <taxon>Agaricomycetidae</taxon>
        <taxon>Agaricales</taxon>
        <taxon>Pleurotineae</taxon>
        <taxon>Stephanosporaceae</taxon>
        <taxon>Cristinia</taxon>
    </lineage>
</organism>
<feature type="compositionally biased region" description="Low complexity" evidence="1">
    <location>
        <begin position="1398"/>
        <end position="1410"/>
    </location>
</feature>
<protein>
    <submittedName>
        <fullName evidence="2">Uncharacterized protein</fullName>
    </submittedName>
</protein>
<gene>
    <name evidence="2" type="ORF">BXZ70DRAFT_995254</name>
</gene>
<feature type="region of interest" description="Disordered" evidence="1">
    <location>
        <begin position="1353"/>
        <end position="1372"/>
    </location>
</feature>
<dbReference type="OrthoDB" id="2691851at2759"/>
<dbReference type="EMBL" id="JAEVFJ010000046">
    <property type="protein sequence ID" value="KAH8084328.1"/>
    <property type="molecule type" value="Genomic_DNA"/>
</dbReference>
<feature type="region of interest" description="Disordered" evidence="1">
    <location>
        <begin position="1381"/>
        <end position="1417"/>
    </location>
</feature>
<keyword evidence="3" id="KW-1185">Reference proteome</keyword>
<accession>A0A8K0UHD4</accession>
<name>A0A8K0UHD4_9AGAR</name>
<evidence type="ECO:0000256" key="1">
    <source>
        <dbReference type="SAM" id="MobiDB-lite"/>
    </source>
</evidence>